<organism evidence="11 12">
    <name type="scientific">Paramuricea clavata</name>
    <name type="common">Red gorgonian</name>
    <name type="synonym">Violescent sea-whip</name>
    <dbReference type="NCBI Taxonomy" id="317549"/>
    <lineage>
        <taxon>Eukaryota</taxon>
        <taxon>Metazoa</taxon>
        <taxon>Cnidaria</taxon>
        <taxon>Anthozoa</taxon>
        <taxon>Octocorallia</taxon>
        <taxon>Malacalcyonacea</taxon>
        <taxon>Plexauridae</taxon>
        <taxon>Paramuricea</taxon>
    </lineage>
</organism>
<gene>
    <name evidence="11" type="ORF">PACLA_8A069229</name>
</gene>
<proteinExistence type="inferred from homology"/>
<dbReference type="AlphaFoldDB" id="A0A6S7J4I5"/>
<dbReference type="PANTHER" id="PTHR20902">
    <property type="entry name" value="41-2 PROTEIN ANTIGEN-RELATED"/>
    <property type="match status" value="1"/>
</dbReference>
<dbReference type="CDD" id="cd14943">
    <property type="entry name" value="TRAPPC5_Trs31"/>
    <property type="match status" value="1"/>
</dbReference>
<evidence type="ECO:0000256" key="10">
    <source>
        <dbReference type="PIRNR" id="PIRNR017479"/>
    </source>
</evidence>
<dbReference type="InterPro" id="IPR024096">
    <property type="entry name" value="NO_sig/Golgi_transp_ligand-bd"/>
</dbReference>
<dbReference type="GO" id="GO:1990071">
    <property type="term" value="C:TRAPPII protein complex"/>
    <property type="evidence" value="ECO:0007669"/>
    <property type="project" value="TreeGrafter"/>
</dbReference>
<dbReference type="Gene3D" id="3.30.1380.20">
    <property type="entry name" value="Trafficking protein particle complex subunit 3"/>
    <property type="match status" value="1"/>
</dbReference>
<dbReference type="Pfam" id="PF04051">
    <property type="entry name" value="TRAPP"/>
    <property type="match status" value="1"/>
</dbReference>
<dbReference type="InterPro" id="IPR016696">
    <property type="entry name" value="TRAPP-I_su5"/>
</dbReference>
<dbReference type="Proteomes" id="UP001152795">
    <property type="component" value="Unassembled WGS sequence"/>
</dbReference>
<dbReference type="FunFam" id="3.30.1380.20:FF:000005">
    <property type="entry name" value="Trafficking protein particle complex subunit 5"/>
    <property type="match status" value="1"/>
</dbReference>
<evidence type="ECO:0000256" key="7">
    <source>
        <dbReference type="ARBA" id="ARBA00022892"/>
    </source>
</evidence>
<protein>
    <recommendedName>
        <fullName evidence="9 10">Trafficking protein particle complex subunit 5</fullName>
    </recommendedName>
</protein>
<comment type="subunit">
    <text evidence="10">Part of the multisubunit TRAPP (transport protein particle) complex.</text>
</comment>
<keyword evidence="12" id="KW-1185">Reference proteome</keyword>
<dbReference type="InterPro" id="IPR007194">
    <property type="entry name" value="TRAPP_component"/>
</dbReference>
<evidence type="ECO:0000256" key="6">
    <source>
        <dbReference type="ARBA" id="ARBA00022824"/>
    </source>
</evidence>
<keyword evidence="5 10" id="KW-0813">Transport</keyword>
<dbReference type="GO" id="GO:0005783">
    <property type="term" value="C:endoplasmic reticulum"/>
    <property type="evidence" value="ECO:0007669"/>
    <property type="project" value="UniProtKB-SubCell"/>
</dbReference>
<comment type="caution">
    <text evidence="11">The sequence shown here is derived from an EMBL/GenBank/DDBJ whole genome shotgun (WGS) entry which is preliminary data.</text>
</comment>
<name>A0A6S7J4I5_PARCT</name>
<evidence type="ECO:0000256" key="5">
    <source>
        <dbReference type="ARBA" id="ARBA00022448"/>
    </source>
</evidence>
<evidence type="ECO:0000256" key="3">
    <source>
        <dbReference type="ARBA" id="ARBA00004240"/>
    </source>
</evidence>
<evidence type="ECO:0000256" key="2">
    <source>
        <dbReference type="ARBA" id="ARBA00004222"/>
    </source>
</evidence>
<evidence type="ECO:0000313" key="11">
    <source>
        <dbReference type="EMBL" id="CAB4012322.1"/>
    </source>
</evidence>
<evidence type="ECO:0000256" key="9">
    <source>
        <dbReference type="ARBA" id="ARBA00068379"/>
    </source>
</evidence>
<dbReference type="PANTHER" id="PTHR20902:SF0">
    <property type="entry name" value="TRAFFICKING PROTEIN PARTICLE COMPLEX SUBUNIT 5"/>
    <property type="match status" value="1"/>
</dbReference>
<evidence type="ECO:0000313" key="12">
    <source>
        <dbReference type="Proteomes" id="UP001152795"/>
    </source>
</evidence>
<comment type="subcellular location">
    <subcellularLocation>
        <location evidence="3">Endoplasmic reticulum</location>
    </subcellularLocation>
    <subcellularLocation>
        <location evidence="2 10">Golgi apparatus</location>
        <location evidence="2 10">cis-Golgi network</location>
    </subcellularLocation>
</comment>
<accession>A0A6S7J4I5</accession>
<keyword evidence="7 10" id="KW-0931">ER-Golgi transport</keyword>
<dbReference type="GO" id="GO:0006888">
    <property type="term" value="P:endoplasmic reticulum to Golgi vesicle-mediated transport"/>
    <property type="evidence" value="ECO:0007669"/>
    <property type="project" value="TreeGrafter"/>
</dbReference>
<comment type="function">
    <text evidence="1 10">May play a role in vesicular transport from endoplasmic reticulum to Golgi.</text>
</comment>
<reference evidence="11" key="1">
    <citation type="submission" date="2020-04" db="EMBL/GenBank/DDBJ databases">
        <authorList>
            <person name="Alioto T."/>
            <person name="Alioto T."/>
            <person name="Gomez Garrido J."/>
        </authorList>
    </citation>
    <scope>NUCLEOTIDE SEQUENCE</scope>
    <source>
        <strain evidence="11">A484AB</strain>
    </source>
</reference>
<dbReference type="EMBL" id="CACRXK020007467">
    <property type="protein sequence ID" value="CAB4012322.1"/>
    <property type="molecule type" value="Genomic_DNA"/>
</dbReference>
<comment type="similarity">
    <text evidence="4 10">Belongs to the TRAPP small subunits family. BET3 subfamily.</text>
</comment>
<keyword evidence="6 10" id="KW-0256">Endoplasmic reticulum</keyword>
<evidence type="ECO:0000256" key="1">
    <source>
        <dbReference type="ARBA" id="ARBA00002910"/>
    </source>
</evidence>
<dbReference type="OrthoDB" id="10254842at2759"/>
<dbReference type="GO" id="GO:1990072">
    <property type="term" value="C:TRAPPIII protein complex"/>
    <property type="evidence" value="ECO:0007669"/>
    <property type="project" value="TreeGrafter"/>
</dbReference>
<dbReference type="PIRSF" id="PIRSF017479">
    <property type="entry name" value="TRAPP_I_complex_Trs31"/>
    <property type="match status" value="1"/>
</dbReference>
<dbReference type="SUPFAM" id="SSF111126">
    <property type="entry name" value="Ligand-binding domain in the NO signalling and Golgi transport"/>
    <property type="match status" value="1"/>
</dbReference>
<evidence type="ECO:0000256" key="8">
    <source>
        <dbReference type="ARBA" id="ARBA00023034"/>
    </source>
</evidence>
<keyword evidence="8 10" id="KW-0333">Golgi apparatus</keyword>
<sequence>MDKFDGTVRINKKTTNILERPLNKGRNEVHISSFALLFSEIVQYSQNRVTTVADLQTKLSDMGKSIGSRMLDVLVLREKGYKRETRIINVLLFIKTTVWKSLFGKEADKLEQSNDDDKTYYIIEKEPLVNKFISRQKDKGGLNCAYFIAGIVEEILFGCNFHCKVTAHWHKGTTFMIQFDESVIARDKAFDAR</sequence>
<evidence type="ECO:0000256" key="4">
    <source>
        <dbReference type="ARBA" id="ARBA00006218"/>
    </source>
</evidence>
<dbReference type="GO" id="GO:1990070">
    <property type="term" value="C:TRAPPI protein complex"/>
    <property type="evidence" value="ECO:0007669"/>
    <property type="project" value="TreeGrafter"/>
</dbReference>